<keyword evidence="1" id="KW-1133">Transmembrane helix</keyword>
<dbReference type="InParanoid" id="F2UTH2"/>
<feature type="transmembrane region" description="Helical" evidence="1">
    <location>
        <begin position="121"/>
        <end position="141"/>
    </location>
</feature>
<dbReference type="Proteomes" id="UP000007799">
    <property type="component" value="Unassembled WGS sequence"/>
</dbReference>
<evidence type="ECO:0000313" key="2">
    <source>
        <dbReference type="EMBL" id="EGD83279.1"/>
    </source>
</evidence>
<dbReference type="AlphaFoldDB" id="F2UTH2"/>
<feature type="transmembrane region" description="Helical" evidence="1">
    <location>
        <begin position="50"/>
        <end position="69"/>
    </location>
</feature>
<evidence type="ECO:0000256" key="1">
    <source>
        <dbReference type="SAM" id="Phobius"/>
    </source>
</evidence>
<sequence length="162" mass="17742">MRLPFGALALMLAMGYIAVDLNFDALANTEPAKSMTYYHVQHHTPPPASLIIPAAILVALLDTLYSLLVVRDARELLFLVLGSYVLYLFIGIVKPSMETMSGASLDDVDEYIPQLEAIRDAHLYMCPTVAAMLLCTVYTHMISPPSSSSSSSASSKHKKKHK</sequence>
<organism evidence="3">
    <name type="scientific">Salpingoeca rosetta (strain ATCC 50818 / BSB-021)</name>
    <dbReference type="NCBI Taxonomy" id="946362"/>
    <lineage>
        <taxon>Eukaryota</taxon>
        <taxon>Choanoflagellata</taxon>
        <taxon>Craspedida</taxon>
        <taxon>Salpingoecidae</taxon>
        <taxon>Salpingoeca</taxon>
    </lineage>
</organism>
<dbReference type="RefSeq" id="XP_004987535.1">
    <property type="nucleotide sequence ID" value="XM_004987478.1"/>
</dbReference>
<protein>
    <submittedName>
        <fullName evidence="2">Uncharacterized protein</fullName>
    </submittedName>
</protein>
<dbReference type="OMA" id="YTHMISP"/>
<gene>
    <name evidence="2" type="ORF">PTSG_11450</name>
</gene>
<feature type="transmembrane region" description="Helical" evidence="1">
    <location>
        <begin position="76"/>
        <end position="93"/>
    </location>
</feature>
<keyword evidence="3" id="KW-1185">Reference proteome</keyword>
<dbReference type="KEGG" id="sre:PTSG_11450"/>
<dbReference type="GeneID" id="16068052"/>
<accession>F2UTH2</accession>
<reference evidence="2" key="1">
    <citation type="submission" date="2009-08" db="EMBL/GenBank/DDBJ databases">
        <title>Annotation of Salpingoeca rosetta.</title>
        <authorList>
            <consortium name="The Broad Institute Genome Sequencing Platform"/>
            <person name="Russ C."/>
            <person name="Cuomo C."/>
            <person name="Burger G."/>
            <person name="Gray M.W."/>
            <person name="Holland P.W.H."/>
            <person name="King N."/>
            <person name="Lang F.B.F."/>
            <person name="Roger A.J."/>
            <person name="Ruiz-Trillo I."/>
            <person name="Young S.K."/>
            <person name="Zeng Q."/>
            <person name="Gargeya S."/>
            <person name="Alvarado L."/>
            <person name="Berlin A."/>
            <person name="Chapman S.B."/>
            <person name="Chen Z."/>
            <person name="Freedman E."/>
            <person name="Gellesch M."/>
            <person name="Goldberg J."/>
            <person name="Griggs A."/>
            <person name="Gujja S."/>
            <person name="Heilman E."/>
            <person name="Heiman D."/>
            <person name="Howarth C."/>
            <person name="Mehta T."/>
            <person name="Neiman D."/>
            <person name="Pearson M."/>
            <person name="Roberts A."/>
            <person name="Saif S."/>
            <person name="Shea T."/>
            <person name="Shenoy N."/>
            <person name="Sisk P."/>
            <person name="Stolte C."/>
            <person name="Sykes S."/>
            <person name="White J."/>
            <person name="Yandava C."/>
            <person name="Haas B."/>
            <person name="Nusbaum C."/>
            <person name="Birren B."/>
        </authorList>
    </citation>
    <scope>NUCLEOTIDE SEQUENCE [LARGE SCALE GENOMIC DNA]</scope>
    <source>
        <strain evidence="2">ATCC 50818</strain>
    </source>
</reference>
<proteinExistence type="predicted"/>
<name>F2UTH2_SALR5</name>
<keyword evidence="1" id="KW-0472">Membrane</keyword>
<dbReference type="EMBL" id="GL833040">
    <property type="protein sequence ID" value="EGD83279.1"/>
    <property type="molecule type" value="Genomic_DNA"/>
</dbReference>
<keyword evidence="1" id="KW-0812">Transmembrane</keyword>
<evidence type="ECO:0000313" key="3">
    <source>
        <dbReference type="Proteomes" id="UP000007799"/>
    </source>
</evidence>